<dbReference type="EMBL" id="JARKIB010000054">
    <property type="protein sequence ID" value="KAJ7753784.1"/>
    <property type="molecule type" value="Genomic_DNA"/>
</dbReference>
<proteinExistence type="predicted"/>
<evidence type="ECO:0000313" key="2">
    <source>
        <dbReference type="Proteomes" id="UP001215598"/>
    </source>
</evidence>
<sequence>MVLLHVVRRMGARTSRSLIKKVEWAAQSTGSCIRYKFTNGPLICLSCVGVERWASAGCSIQTMCIYSFRAGPAVASSIPPMRPVRSSSVMSSATVTMIVEPCTVQAASTRLRVTDTSVASTHVLSSPMVFFQWSCSARSNLDNSAAIEVERPSGVVDWKGRRALETTFQISARGWNVGIHVPPGVVFSTNPLPAFTVSASRLPIAGFIRKSR</sequence>
<protein>
    <submittedName>
        <fullName evidence="1">Uncharacterized protein</fullName>
    </submittedName>
</protein>
<evidence type="ECO:0000313" key="1">
    <source>
        <dbReference type="EMBL" id="KAJ7753784.1"/>
    </source>
</evidence>
<dbReference type="Proteomes" id="UP001215598">
    <property type="component" value="Unassembled WGS sequence"/>
</dbReference>
<dbReference type="AlphaFoldDB" id="A0AAD7J1G3"/>
<comment type="caution">
    <text evidence="1">The sequence shown here is derived from an EMBL/GenBank/DDBJ whole genome shotgun (WGS) entry which is preliminary data.</text>
</comment>
<keyword evidence="2" id="KW-1185">Reference proteome</keyword>
<organism evidence="1 2">
    <name type="scientific">Mycena metata</name>
    <dbReference type="NCBI Taxonomy" id="1033252"/>
    <lineage>
        <taxon>Eukaryota</taxon>
        <taxon>Fungi</taxon>
        <taxon>Dikarya</taxon>
        <taxon>Basidiomycota</taxon>
        <taxon>Agaricomycotina</taxon>
        <taxon>Agaricomycetes</taxon>
        <taxon>Agaricomycetidae</taxon>
        <taxon>Agaricales</taxon>
        <taxon>Marasmiineae</taxon>
        <taxon>Mycenaceae</taxon>
        <taxon>Mycena</taxon>
    </lineage>
</organism>
<reference evidence="1" key="1">
    <citation type="submission" date="2023-03" db="EMBL/GenBank/DDBJ databases">
        <title>Massive genome expansion in bonnet fungi (Mycena s.s.) driven by repeated elements and novel gene families across ecological guilds.</title>
        <authorList>
            <consortium name="Lawrence Berkeley National Laboratory"/>
            <person name="Harder C.B."/>
            <person name="Miyauchi S."/>
            <person name="Viragh M."/>
            <person name="Kuo A."/>
            <person name="Thoen E."/>
            <person name="Andreopoulos B."/>
            <person name="Lu D."/>
            <person name="Skrede I."/>
            <person name="Drula E."/>
            <person name="Henrissat B."/>
            <person name="Morin E."/>
            <person name="Kohler A."/>
            <person name="Barry K."/>
            <person name="LaButti K."/>
            <person name="Morin E."/>
            <person name="Salamov A."/>
            <person name="Lipzen A."/>
            <person name="Mereny Z."/>
            <person name="Hegedus B."/>
            <person name="Baldrian P."/>
            <person name="Stursova M."/>
            <person name="Weitz H."/>
            <person name="Taylor A."/>
            <person name="Grigoriev I.V."/>
            <person name="Nagy L.G."/>
            <person name="Martin F."/>
            <person name="Kauserud H."/>
        </authorList>
    </citation>
    <scope>NUCLEOTIDE SEQUENCE</scope>
    <source>
        <strain evidence="1">CBHHK182m</strain>
    </source>
</reference>
<gene>
    <name evidence="1" type="ORF">B0H16DRAFT_1543955</name>
</gene>
<name>A0AAD7J1G3_9AGAR</name>
<accession>A0AAD7J1G3</accession>